<organism evidence="11 12">
    <name type="scientific">Paenibacillus sediminis</name>
    <dbReference type="NCBI Taxonomy" id="664909"/>
    <lineage>
        <taxon>Bacteria</taxon>
        <taxon>Bacillati</taxon>
        <taxon>Bacillota</taxon>
        <taxon>Bacilli</taxon>
        <taxon>Bacillales</taxon>
        <taxon>Paenibacillaceae</taxon>
        <taxon>Paenibacillus</taxon>
    </lineage>
</organism>
<dbReference type="PIRSF" id="PIRSF000196">
    <property type="entry name" value="Pro_dehydrog"/>
    <property type="match status" value="1"/>
</dbReference>
<sequence length="309" mass="35578">MDLGTKLFRTTLLTLAGNKAVESFALKYGLKWGANKFVAGKTLEEALEQVKILNNKGIKVTLDHLGEGIRQLEEAASFKDEYLRIIKAIHAAKLDSNVSLKPTQMGLQLNPAACYENIREIVREANRLGNFVRLDMEDSPYTEATIHIVRRLHAEGLTNVGTVIQAYLHRSEQDILKLTAEHISLRLVKGAYKEPKQIAYQEMSQVNDNFRRIIQMRLDSGVYTAIATHDDRVIEWTKNYAAQHNIKKAAFEFQMLYGVRMPLQEELAREGCRVRCYVPYGRMWYPYFIRRLAERPANVLFVIRNMMKK</sequence>
<dbReference type="GO" id="GO:0016491">
    <property type="term" value="F:oxidoreductase activity"/>
    <property type="evidence" value="ECO:0007669"/>
    <property type="project" value="UniProtKB-KW"/>
</dbReference>
<dbReference type="PANTHER" id="PTHR13914">
    <property type="entry name" value="PROLINE OXIDASE"/>
    <property type="match status" value="1"/>
</dbReference>
<name>A0ABS4H3Y5_9BACL</name>
<comment type="caution">
    <text evidence="11">The sequence shown here is derived from an EMBL/GenBank/DDBJ whole genome shotgun (WGS) entry which is preliminary data.</text>
</comment>
<evidence type="ECO:0000259" key="10">
    <source>
        <dbReference type="Pfam" id="PF01619"/>
    </source>
</evidence>
<reference evidence="11 12" key="1">
    <citation type="submission" date="2021-03" db="EMBL/GenBank/DDBJ databases">
        <title>Genomic Encyclopedia of Type Strains, Phase IV (KMG-IV): sequencing the most valuable type-strain genomes for metagenomic binning, comparative biology and taxonomic classification.</title>
        <authorList>
            <person name="Goeker M."/>
        </authorList>
    </citation>
    <scope>NUCLEOTIDE SEQUENCE [LARGE SCALE GENOMIC DNA]</scope>
    <source>
        <strain evidence="11 12">DSM 23491</strain>
    </source>
</reference>
<protein>
    <recommendedName>
        <fullName evidence="3">proline dehydrogenase</fullName>
        <ecNumber evidence="3">1.5.5.2</ecNumber>
    </recommendedName>
</protein>
<dbReference type="InterPro" id="IPR015659">
    <property type="entry name" value="Proline_oxidase"/>
</dbReference>
<keyword evidence="8" id="KW-0642">Proline metabolism</keyword>
<evidence type="ECO:0000256" key="3">
    <source>
        <dbReference type="ARBA" id="ARBA00012695"/>
    </source>
</evidence>
<keyword evidence="5" id="KW-0547">Nucleotide-binding</keyword>
<dbReference type="Proteomes" id="UP001519273">
    <property type="component" value="Unassembled WGS sequence"/>
</dbReference>
<evidence type="ECO:0000256" key="8">
    <source>
        <dbReference type="ARBA" id="ARBA00023062"/>
    </source>
</evidence>
<dbReference type="SUPFAM" id="SSF51730">
    <property type="entry name" value="FAD-linked oxidoreductase"/>
    <property type="match status" value="1"/>
</dbReference>
<dbReference type="Pfam" id="PF01619">
    <property type="entry name" value="Pro_dh"/>
    <property type="match status" value="1"/>
</dbReference>
<evidence type="ECO:0000313" key="11">
    <source>
        <dbReference type="EMBL" id="MBP1936982.1"/>
    </source>
</evidence>
<feature type="domain" description="Proline dehydrogenase" evidence="10">
    <location>
        <begin position="47"/>
        <end position="302"/>
    </location>
</feature>
<evidence type="ECO:0000256" key="7">
    <source>
        <dbReference type="ARBA" id="ARBA00023002"/>
    </source>
</evidence>
<evidence type="ECO:0000256" key="9">
    <source>
        <dbReference type="ARBA" id="ARBA00048779"/>
    </source>
</evidence>
<dbReference type="RefSeq" id="WP_209848551.1">
    <property type="nucleotide sequence ID" value="NZ_CBCRVE010000006.1"/>
</dbReference>
<evidence type="ECO:0000256" key="6">
    <source>
        <dbReference type="ARBA" id="ARBA00022827"/>
    </source>
</evidence>
<keyword evidence="12" id="KW-1185">Reference proteome</keyword>
<dbReference type="EMBL" id="JAGGKP010000003">
    <property type="protein sequence ID" value="MBP1936982.1"/>
    <property type="molecule type" value="Genomic_DNA"/>
</dbReference>
<dbReference type="EC" id="1.5.5.2" evidence="3"/>
<proteinExistence type="predicted"/>
<evidence type="ECO:0000256" key="1">
    <source>
        <dbReference type="ARBA" id="ARBA00001974"/>
    </source>
</evidence>
<comment type="cofactor">
    <cofactor evidence="1">
        <name>FAD</name>
        <dbReference type="ChEBI" id="CHEBI:57692"/>
    </cofactor>
</comment>
<evidence type="ECO:0000256" key="2">
    <source>
        <dbReference type="ARBA" id="ARBA00004739"/>
    </source>
</evidence>
<keyword evidence="6" id="KW-0274">FAD</keyword>
<dbReference type="InterPro" id="IPR008219">
    <property type="entry name" value="PRODH_bac_arc"/>
</dbReference>
<evidence type="ECO:0000256" key="5">
    <source>
        <dbReference type="ARBA" id="ARBA00022741"/>
    </source>
</evidence>
<evidence type="ECO:0000256" key="4">
    <source>
        <dbReference type="ARBA" id="ARBA00022630"/>
    </source>
</evidence>
<dbReference type="PANTHER" id="PTHR13914:SF0">
    <property type="entry name" value="PROLINE DEHYDROGENASE 1, MITOCHONDRIAL"/>
    <property type="match status" value="1"/>
</dbReference>
<dbReference type="InterPro" id="IPR029041">
    <property type="entry name" value="FAD-linked_oxidoreductase-like"/>
</dbReference>
<dbReference type="InterPro" id="IPR002872">
    <property type="entry name" value="Proline_DH_dom"/>
</dbReference>
<keyword evidence="4" id="KW-0285">Flavoprotein</keyword>
<keyword evidence="7 11" id="KW-0560">Oxidoreductase</keyword>
<evidence type="ECO:0000313" key="12">
    <source>
        <dbReference type="Proteomes" id="UP001519273"/>
    </source>
</evidence>
<comment type="catalytic activity">
    <reaction evidence="9">
        <text>L-proline + a quinone = (S)-1-pyrroline-5-carboxylate + a quinol + H(+)</text>
        <dbReference type="Rhea" id="RHEA:23784"/>
        <dbReference type="ChEBI" id="CHEBI:15378"/>
        <dbReference type="ChEBI" id="CHEBI:17388"/>
        <dbReference type="ChEBI" id="CHEBI:24646"/>
        <dbReference type="ChEBI" id="CHEBI:60039"/>
        <dbReference type="ChEBI" id="CHEBI:132124"/>
        <dbReference type="EC" id="1.5.5.2"/>
    </reaction>
</comment>
<comment type="pathway">
    <text evidence="2">Amino-acid degradation; L-proline degradation into L-glutamate; L-glutamate from L-proline: step 1/2.</text>
</comment>
<dbReference type="Gene3D" id="3.20.20.220">
    <property type="match status" value="1"/>
</dbReference>
<accession>A0ABS4H3Y5</accession>
<gene>
    <name evidence="11" type="ORF">J2Z20_001864</name>
</gene>